<proteinExistence type="predicted"/>
<protein>
    <submittedName>
        <fullName evidence="5">5-oxoprolinase subunit C</fullName>
        <ecNumber evidence="5">3.5.2.9</ecNumber>
    </submittedName>
</protein>
<dbReference type="SMART" id="SM00797">
    <property type="entry name" value="AHS2"/>
    <property type="match status" value="1"/>
</dbReference>
<dbReference type="InterPro" id="IPR029000">
    <property type="entry name" value="Cyclophilin-like_dom_sf"/>
</dbReference>
<gene>
    <name evidence="5" type="primary">pxpC</name>
    <name evidence="5" type="ORF">PSEHALCIP103_01094</name>
</gene>
<dbReference type="EC" id="3.5.2.9" evidence="5"/>
<dbReference type="RefSeq" id="WP_262976333.1">
    <property type="nucleotide sequence ID" value="NZ_CAMAPB010000011.1"/>
</dbReference>
<dbReference type="InterPro" id="IPR052708">
    <property type="entry name" value="PxpC"/>
</dbReference>
<dbReference type="Pfam" id="PF02626">
    <property type="entry name" value="CT_A_B"/>
    <property type="match status" value="1"/>
</dbReference>
<dbReference type="InterPro" id="IPR003778">
    <property type="entry name" value="CT_A_B"/>
</dbReference>
<evidence type="ECO:0000313" key="6">
    <source>
        <dbReference type="Proteomes" id="UP001152447"/>
    </source>
</evidence>
<dbReference type="GO" id="GO:0017168">
    <property type="term" value="F:5-oxoprolinase (ATP-hydrolyzing) activity"/>
    <property type="evidence" value="ECO:0007669"/>
    <property type="project" value="UniProtKB-EC"/>
</dbReference>
<dbReference type="GO" id="GO:0005524">
    <property type="term" value="F:ATP binding"/>
    <property type="evidence" value="ECO:0007669"/>
    <property type="project" value="UniProtKB-KW"/>
</dbReference>
<comment type="caution">
    <text evidence="5">The sequence shown here is derived from an EMBL/GenBank/DDBJ whole genome shotgun (WGS) entry which is preliminary data.</text>
</comment>
<evidence type="ECO:0000259" key="4">
    <source>
        <dbReference type="SMART" id="SM00797"/>
    </source>
</evidence>
<sequence>MIKVIKPGIQLTIQDLGRVGFRHLGVSRSGSLDTYAHIIANRLVNNHDNDAVLELTVGLCELQFECDTVIALHGADLKATLDGHPLYPGWSYPIKAMQTLKFATGRGGSRAYIAVKGGIECPEVMGSKSTDLGAAIGGFNGRALQSDDIIKITPYAQPWLYNKGALTPPKRKVIRLHQGPHHELLTPECINAFCTTSFTINPNSNRMGVRLDHNNSQIMQHSLSLHSLAVAPGSVQLPPDGNPIVLLNDAQTTGGYPLIGHVIEADLHQFAQFRTADSITFEFVTLEQATAAKSKLDAHLSQLKLSLNRYWAN</sequence>
<dbReference type="PANTHER" id="PTHR43309:SF3">
    <property type="entry name" value="5-OXOPROLINASE SUBUNIT C"/>
    <property type="match status" value="1"/>
</dbReference>
<reference evidence="5" key="1">
    <citation type="submission" date="2022-07" db="EMBL/GenBank/DDBJ databases">
        <authorList>
            <person name="Criscuolo A."/>
        </authorList>
    </citation>
    <scope>NUCLEOTIDE SEQUENCE</scope>
    <source>
        <strain evidence="5">CIP103197</strain>
    </source>
</reference>
<evidence type="ECO:0000313" key="5">
    <source>
        <dbReference type="EMBL" id="CAH9054737.1"/>
    </source>
</evidence>
<keyword evidence="6" id="KW-1185">Reference proteome</keyword>
<feature type="domain" description="Carboxyltransferase" evidence="4">
    <location>
        <begin position="23"/>
        <end position="299"/>
    </location>
</feature>
<dbReference type="NCBIfam" id="TIGR00724">
    <property type="entry name" value="urea_amlyse_rel"/>
    <property type="match status" value="1"/>
</dbReference>
<evidence type="ECO:0000256" key="1">
    <source>
        <dbReference type="ARBA" id="ARBA00022741"/>
    </source>
</evidence>
<name>A0A9W4QVF3_PSEHA</name>
<keyword evidence="2 5" id="KW-0378">Hydrolase</keyword>
<dbReference type="Proteomes" id="UP001152447">
    <property type="component" value="Unassembled WGS sequence"/>
</dbReference>
<dbReference type="PANTHER" id="PTHR43309">
    <property type="entry name" value="5-OXOPROLINASE SUBUNIT C"/>
    <property type="match status" value="1"/>
</dbReference>
<evidence type="ECO:0000256" key="2">
    <source>
        <dbReference type="ARBA" id="ARBA00022801"/>
    </source>
</evidence>
<accession>A0A9W4QVF3</accession>
<dbReference type="EMBL" id="CAMAPB010000011">
    <property type="protein sequence ID" value="CAH9054737.1"/>
    <property type="molecule type" value="Genomic_DNA"/>
</dbReference>
<evidence type="ECO:0000256" key="3">
    <source>
        <dbReference type="ARBA" id="ARBA00022840"/>
    </source>
</evidence>
<dbReference type="AlphaFoldDB" id="A0A9W4QVF3"/>
<dbReference type="SUPFAM" id="SSF50891">
    <property type="entry name" value="Cyclophilin-like"/>
    <property type="match status" value="1"/>
</dbReference>
<organism evidence="5 6">
    <name type="scientific">Pseudoalteromonas haloplanktis</name>
    <name type="common">Alteromonas haloplanktis</name>
    <dbReference type="NCBI Taxonomy" id="228"/>
    <lineage>
        <taxon>Bacteria</taxon>
        <taxon>Pseudomonadati</taxon>
        <taxon>Pseudomonadota</taxon>
        <taxon>Gammaproteobacteria</taxon>
        <taxon>Alteromonadales</taxon>
        <taxon>Pseudoalteromonadaceae</taxon>
        <taxon>Pseudoalteromonas</taxon>
    </lineage>
</organism>
<keyword evidence="3" id="KW-0067">ATP-binding</keyword>
<keyword evidence="1" id="KW-0547">Nucleotide-binding</keyword>
<dbReference type="Gene3D" id="2.40.100.10">
    <property type="entry name" value="Cyclophilin-like"/>
    <property type="match status" value="1"/>
</dbReference>